<keyword evidence="2" id="KW-0378">Hydrolase</keyword>
<dbReference type="EMBL" id="JALJOQ010000053">
    <property type="protein sequence ID" value="KAK9804060.1"/>
    <property type="molecule type" value="Genomic_DNA"/>
</dbReference>
<proteinExistence type="predicted"/>
<protein>
    <submittedName>
        <fullName evidence="3">Uncharacterized protein</fullName>
    </submittedName>
</protein>
<organism evidence="3 4">
    <name type="scientific">Symbiochloris irregularis</name>
    <dbReference type="NCBI Taxonomy" id="706552"/>
    <lineage>
        <taxon>Eukaryota</taxon>
        <taxon>Viridiplantae</taxon>
        <taxon>Chlorophyta</taxon>
        <taxon>core chlorophytes</taxon>
        <taxon>Trebouxiophyceae</taxon>
        <taxon>Trebouxiales</taxon>
        <taxon>Trebouxiaceae</taxon>
        <taxon>Symbiochloris</taxon>
    </lineage>
</organism>
<evidence type="ECO:0000256" key="1">
    <source>
        <dbReference type="ARBA" id="ARBA00022722"/>
    </source>
</evidence>
<accession>A0AAW1P2V9</accession>
<evidence type="ECO:0000313" key="3">
    <source>
        <dbReference type="EMBL" id="KAK9804060.1"/>
    </source>
</evidence>
<gene>
    <name evidence="3" type="ORF">WJX73_000276</name>
</gene>
<dbReference type="GO" id="GO:0004527">
    <property type="term" value="F:exonuclease activity"/>
    <property type="evidence" value="ECO:0007669"/>
    <property type="project" value="InterPro"/>
</dbReference>
<keyword evidence="1" id="KW-0540">Nuclease</keyword>
<keyword evidence="4" id="KW-1185">Reference proteome</keyword>
<dbReference type="PANTHER" id="PTHR12801:SF45">
    <property type="entry name" value="RNA EXONUCLEASE 4"/>
    <property type="match status" value="1"/>
</dbReference>
<reference evidence="3 4" key="1">
    <citation type="journal article" date="2024" name="Nat. Commun.">
        <title>Phylogenomics reveals the evolutionary origins of lichenization in chlorophyte algae.</title>
        <authorList>
            <person name="Puginier C."/>
            <person name="Libourel C."/>
            <person name="Otte J."/>
            <person name="Skaloud P."/>
            <person name="Haon M."/>
            <person name="Grisel S."/>
            <person name="Petersen M."/>
            <person name="Berrin J.G."/>
            <person name="Delaux P.M."/>
            <person name="Dal Grande F."/>
            <person name="Keller J."/>
        </authorList>
    </citation>
    <scope>NUCLEOTIDE SEQUENCE [LARGE SCALE GENOMIC DNA]</scope>
    <source>
        <strain evidence="3 4">SAG 2036</strain>
    </source>
</reference>
<dbReference type="GO" id="GO:0005634">
    <property type="term" value="C:nucleus"/>
    <property type="evidence" value="ECO:0007669"/>
    <property type="project" value="TreeGrafter"/>
</dbReference>
<evidence type="ECO:0000256" key="2">
    <source>
        <dbReference type="ARBA" id="ARBA00022801"/>
    </source>
</evidence>
<dbReference type="InterPro" id="IPR047021">
    <property type="entry name" value="REXO1/3/4-like"/>
</dbReference>
<evidence type="ECO:0000313" key="4">
    <source>
        <dbReference type="Proteomes" id="UP001465755"/>
    </source>
</evidence>
<dbReference type="InterPro" id="IPR036397">
    <property type="entry name" value="RNaseH_sf"/>
</dbReference>
<dbReference type="PANTHER" id="PTHR12801">
    <property type="entry name" value="RNA EXONUCLEASE REXO1 / RECO3 FAMILY MEMBER-RELATED"/>
    <property type="match status" value="1"/>
</dbReference>
<dbReference type="GO" id="GO:0003676">
    <property type="term" value="F:nucleic acid binding"/>
    <property type="evidence" value="ECO:0007669"/>
    <property type="project" value="InterPro"/>
</dbReference>
<dbReference type="AlphaFoldDB" id="A0AAW1P2V9"/>
<dbReference type="Gene3D" id="3.30.420.10">
    <property type="entry name" value="Ribonuclease H-like superfamily/Ribonuclease H"/>
    <property type="match status" value="1"/>
</dbReference>
<sequence length="93" mass="10646">MLSVLQCSCVVYSEAMVRDTAAFPSLMGKIGDTLWRLKLRDLTLDLLSRILQRGHHSPVDDARAALLLYQLWWQVWEEAIRLHQVEGVQAQQG</sequence>
<name>A0AAW1P2V9_9CHLO</name>
<comment type="caution">
    <text evidence="3">The sequence shown here is derived from an EMBL/GenBank/DDBJ whole genome shotgun (WGS) entry which is preliminary data.</text>
</comment>
<dbReference type="Proteomes" id="UP001465755">
    <property type="component" value="Unassembled WGS sequence"/>
</dbReference>